<sequence length="86" mass="9887">MLQHLKHCPSILETSSVVSDLCLKYLVRACERLAAPPSLFVCILFFVVKDFLEMAFGARDYLCRRLIEWSKQFFGRQQGEISSPDS</sequence>
<reference evidence="1 2" key="2">
    <citation type="submission" date="2018-11" db="EMBL/GenBank/DDBJ databases">
        <authorList>
            <consortium name="Pathogen Informatics"/>
        </authorList>
    </citation>
    <scope>NUCLEOTIDE SEQUENCE [LARGE SCALE GENOMIC DNA]</scope>
</reference>
<proteinExistence type="predicted"/>
<dbReference type="WBParaSite" id="GPUH_0002586401-mRNA-1">
    <property type="protein sequence ID" value="GPUH_0002586401-mRNA-1"/>
    <property type="gene ID" value="GPUH_0002586401"/>
</dbReference>
<gene>
    <name evidence="1" type="ORF">GPUH_LOCUS25832</name>
</gene>
<dbReference type="Proteomes" id="UP000271098">
    <property type="component" value="Unassembled WGS sequence"/>
</dbReference>
<name>A0A183EXZ3_9BILA</name>
<reference evidence="3" key="1">
    <citation type="submission" date="2016-06" db="UniProtKB">
        <authorList>
            <consortium name="WormBaseParasite"/>
        </authorList>
    </citation>
    <scope>IDENTIFICATION</scope>
</reference>
<protein>
    <submittedName>
        <fullName evidence="3">BTB/POZ domain-containing protein</fullName>
    </submittedName>
</protein>
<accession>A0A183EXZ3</accession>
<organism evidence="3">
    <name type="scientific">Gongylonema pulchrum</name>
    <dbReference type="NCBI Taxonomy" id="637853"/>
    <lineage>
        <taxon>Eukaryota</taxon>
        <taxon>Metazoa</taxon>
        <taxon>Ecdysozoa</taxon>
        <taxon>Nematoda</taxon>
        <taxon>Chromadorea</taxon>
        <taxon>Rhabditida</taxon>
        <taxon>Spirurina</taxon>
        <taxon>Spiruromorpha</taxon>
        <taxon>Spiruroidea</taxon>
        <taxon>Gongylonematidae</taxon>
        <taxon>Gongylonema</taxon>
    </lineage>
</organism>
<dbReference type="OrthoDB" id="9998011at2759"/>
<dbReference type="EMBL" id="UYRT01107086">
    <property type="protein sequence ID" value="VDN44726.1"/>
    <property type="molecule type" value="Genomic_DNA"/>
</dbReference>
<evidence type="ECO:0000313" key="3">
    <source>
        <dbReference type="WBParaSite" id="GPUH_0002586401-mRNA-1"/>
    </source>
</evidence>
<dbReference type="AlphaFoldDB" id="A0A183EXZ3"/>
<evidence type="ECO:0000313" key="2">
    <source>
        <dbReference type="Proteomes" id="UP000271098"/>
    </source>
</evidence>
<evidence type="ECO:0000313" key="1">
    <source>
        <dbReference type="EMBL" id="VDN44726.1"/>
    </source>
</evidence>
<keyword evidence="2" id="KW-1185">Reference proteome</keyword>